<proteinExistence type="predicted"/>
<dbReference type="AlphaFoldDB" id="A0A183V882"/>
<reference evidence="2" key="1">
    <citation type="submission" date="2016-06" db="UniProtKB">
        <authorList>
            <consortium name="WormBaseParasite"/>
        </authorList>
    </citation>
    <scope>IDENTIFICATION</scope>
</reference>
<sequence length="35" mass="4122">LNLAVPERLKRLLLLPTSFSFLLRHPIRATLRIRP</sequence>
<dbReference type="WBParaSite" id="TCNE_0001695301-mRNA-1">
    <property type="protein sequence ID" value="TCNE_0001695301-mRNA-1"/>
    <property type="gene ID" value="TCNE_0001695301"/>
</dbReference>
<protein>
    <submittedName>
        <fullName evidence="2">Polymerase</fullName>
    </submittedName>
</protein>
<accession>A0A183V882</accession>
<organism evidence="1 2">
    <name type="scientific">Toxocara canis</name>
    <name type="common">Canine roundworm</name>
    <dbReference type="NCBI Taxonomy" id="6265"/>
    <lineage>
        <taxon>Eukaryota</taxon>
        <taxon>Metazoa</taxon>
        <taxon>Ecdysozoa</taxon>
        <taxon>Nematoda</taxon>
        <taxon>Chromadorea</taxon>
        <taxon>Rhabditida</taxon>
        <taxon>Spirurina</taxon>
        <taxon>Ascaridomorpha</taxon>
        <taxon>Ascaridoidea</taxon>
        <taxon>Toxocaridae</taxon>
        <taxon>Toxocara</taxon>
    </lineage>
</organism>
<evidence type="ECO:0000313" key="2">
    <source>
        <dbReference type="WBParaSite" id="TCNE_0001695301-mRNA-1"/>
    </source>
</evidence>
<keyword evidence="1" id="KW-1185">Reference proteome</keyword>
<name>A0A183V882_TOXCA</name>
<evidence type="ECO:0000313" key="1">
    <source>
        <dbReference type="Proteomes" id="UP000050794"/>
    </source>
</evidence>
<dbReference type="Proteomes" id="UP000050794">
    <property type="component" value="Unassembled WGS sequence"/>
</dbReference>